<dbReference type="PANTHER" id="PTHR11783">
    <property type="entry name" value="SULFOTRANSFERASE SULT"/>
    <property type="match status" value="1"/>
</dbReference>
<reference evidence="4 5" key="1">
    <citation type="submission" date="2021-03" db="EMBL/GenBank/DDBJ databases">
        <authorList>
            <person name="King G.J."/>
            <person name="Bancroft I."/>
            <person name="Baten A."/>
            <person name="Bloomfield J."/>
            <person name="Borpatragohain P."/>
            <person name="He Z."/>
            <person name="Irish N."/>
            <person name="Irwin J."/>
            <person name="Liu K."/>
            <person name="Mauleon R.P."/>
            <person name="Moore J."/>
            <person name="Morris R."/>
            <person name="Ostergaard L."/>
            <person name="Wang B."/>
            <person name="Wells R."/>
        </authorList>
    </citation>
    <scope>NUCLEOTIDE SEQUENCE [LARGE SCALE GENOMIC DNA]</scope>
    <source>
        <strain evidence="4">R-o-18</strain>
        <tissue evidence="4">Leaf</tissue>
    </source>
</reference>
<evidence type="ECO:0000313" key="5">
    <source>
        <dbReference type="Proteomes" id="UP000823674"/>
    </source>
</evidence>
<proteinExistence type="inferred from homology"/>
<comment type="similarity">
    <text evidence="1">Belongs to the sulfotransferase 1 family.</text>
</comment>
<dbReference type="SUPFAM" id="SSF52540">
    <property type="entry name" value="P-loop containing nucleoside triphosphate hydrolases"/>
    <property type="match status" value="3"/>
</dbReference>
<name>A0ABQ7LAX0_BRACM</name>
<dbReference type="InterPro" id="IPR027417">
    <property type="entry name" value="P-loop_NTPase"/>
</dbReference>
<feature type="domain" description="Sulfotransferase" evidence="3">
    <location>
        <begin position="412"/>
        <end position="655"/>
    </location>
</feature>
<evidence type="ECO:0000256" key="1">
    <source>
        <dbReference type="ARBA" id="ARBA00005771"/>
    </source>
</evidence>
<evidence type="ECO:0000313" key="4">
    <source>
        <dbReference type="EMBL" id="KAG5383709.1"/>
    </source>
</evidence>
<gene>
    <name evidence="4" type="primary">A09p028980.1_BraROA</name>
    <name evidence="4" type="ORF">IGI04_035179</name>
</gene>
<comment type="caution">
    <text evidence="4">The sequence shown here is derived from an EMBL/GenBank/DDBJ whole genome shotgun (WGS) entry which is preliminary data.</text>
</comment>
<organism evidence="4 5">
    <name type="scientific">Brassica rapa subsp. trilocularis</name>
    <dbReference type="NCBI Taxonomy" id="1813537"/>
    <lineage>
        <taxon>Eukaryota</taxon>
        <taxon>Viridiplantae</taxon>
        <taxon>Streptophyta</taxon>
        <taxon>Embryophyta</taxon>
        <taxon>Tracheophyta</taxon>
        <taxon>Spermatophyta</taxon>
        <taxon>Magnoliopsida</taxon>
        <taxon>eudicotyledons</taxon>
        <taxon>Gunneridae</taxon>
        <taxon>Pentapetalae</taxon>
        <taxon>rosids</taxon>
        <taxon>malvids</taxon>
        <taxon>Brassicales</taxon>
        <taxon>Brassicaceae</taxon>
        <taxon>Brassiceae</taxon>
        <taxon>Brassica</taxon>
    </lineage>
</organism>
<dbReference type="EMBL" id="JADBGQ010000008">
    <property type="protein sequence ID" value="KAG5383709.1"/>
    <property type="molecule type" value="Genomic_DNA"/>
</dbReference>
<dbReference type="InterPro" id="IPR000863">
    <property type="entry name" value="Sulfotransferase_dom"/>
</dbReference>
<evidence type="ECO:0000256" key="2">
    <source>
        <dbReference type="ARBA" id="ARBA00022679"/>
    </source>
</evidence>
<keyword evidence="5" id="KW-1185">Reference proteome</keyword>
<protein>
    <recommendedName>
        <fullName evidence="3">Sulfotransferase domain-containing protein</fullName>
    </recommendedName>
</protein>
<feature type="domain" description="Sulfotransferase" evidence="3">
    <location>
        <begin position="64"/>
        <end position="317"/>
    </location>
</feature>
<accession>A0ABQ7LAX0</accession>
<dbReference type="Gene3D" id="3.40.50.300">
    <property type="entry name" value="P-loop containing nucleotide triphosphate hydrolases"/>
    <property type="match status" value="3"/>
</dbReference>
<dbReference type="Proteomes" id="UP000823674">
    <property type="component" value="Chromosome A09"/>
</dbReference>
<dbReference type="Pfam" id="PF00685">
    <property type="entry name" value="Sulfotransfer_1"/>
    <property type="match status" value="3"/>
</dbReference>
<feature type="domain" description="Sulfotransferase" evidence="3">
    <location>
        <begin position="718"/>
        <end position="972"/>
    </location>
</feature>
<evidence type="ECO:0000259" key="3">
    <source>
        <dbReference type="Pfam" id="PF00685"/>
    </source>
</evidence>
<keyword evidence="2" id="KW-0808">Transferase</keyword>
<sequence>MESSSVPVYLKDENLTQETRDLLSSLPSEKGWLVSQMYQFEGIWQTQALVQGIVNCQKHFEANDSDVILATLAKSGTTWLKALLFALIHRHKFPVSGKHPLLVTNPHSLVPYLEGDYCSSPEVNFAELPSPRLMQTHLTHHSLPVSIKSSSCKIIYCCRNPKDMFVSIWHFGRKLAPEKTAEYPIETAVAAFCKGKFIGGPFWDHVLEYWYESLKNPNKVLFVTYEELKKQTEVEVKRIAEFIGCGFTAEEEVSEIVKLCSFESLSSLEVNRQGKLPNGIESNAFFRKGETGGWRDTLSESLADVIDRTTEQKFGGSEKENCQVGWRLKLFFLEKERLEDGEMLCLTMSSSSSVPDYLRDENLTQKTKDLISSLPSEKGWLVCQMYQFQGRWHTQALLQGILTCQKHFEAKDSDIILVTNPKSGTTWLKALVFALINRHKFPVYSGDHPLLVTNPHSLVPFLEGVYYESPDFDFSQLSSPRLMNTHISHLSLPESVKSSSCKIVYCCRNPKDMFVSLWHFGKKLAPEETADYPIEKAVEAFCQGKFIGGPFWDHVLEYWYASLENPNKVLFVSYEELKKKTGETIKRIAEFLGCGFVGEEEVRAIVKLCSFESLSSLEVNREGKLPSGMETRAFFRKGEVGGWRDTLTESLAETMASSSVPVYLGDENLTQETRDLLSSLPSEKGWLVSQMYQYEGSWHTKAMLQGIVNCQKHFEAKDSDIILATIPKSGTTWLKALLFALIHQNKFPVSGNHPLLATNPHPLVPYLEGDYCVSPDVSFSKLPSPRLMQTHLTHHSLPVSIKSSSCKIVYCCRNPKDVFVSLWHFGKKLAPEETADYPIEKAVEAFCQGKFIGGPFWDHVLEYWYESRKNPNKVLFVTYEELKKQTGDMVKRMAEFLGCGFTAEEEVSEIVKLCSFESLSSLEVNRQGKLPNGIETNAFFRKGETGGWRDTLSESLADVIDRTTEEKFGGSGLNFFC</sequence>